<evidence type="ECO:0000313" key="3">
    <source>
        <dbReference type="Proteomes" id="UP000515908"/>
    </source>
</evidence>
<keyword evidence="3" id="KW-1185">Reference proteome</keyword>
<reference evidence="2 3" key="1">
    <citation type="submission" date="2020-08" db="EMBL/GenBank/DDBJ databases">
        <authorList>
            <person name="Newling K."/>
            <person name="Davey J."/>
            <person name="Forrester S."/>
        </authorList>
    </citation>
    <scope>NUCLEOTIDE SEQUENCE [LARGE SCALE GENOMIC DNA]</scope>
    <source>
        <strain evidence="3">Crithidia deanei Carvalho (ATCC PRA-265)</strain>
    </source>
</reference>
<organism evidence="2 3">
    <name type="scientific">Angomonas deanei</name>
    <dbReference type="NCBI Taxonomy" id="59799"/>
    <lineage>
        <taxon>Eukaryota</taxon>
        <taxon>Discoba</taxon>
        <taxon>Euglenozoa</taxon>
        <taxon>Kinetoplastea</taxon>
        <taxon>Metakinetoplastina</taxon>
        <taxon>Trypanosomatida</taxon>
        <taxon>Trypanosomatidae</taxon>
        <taxon>Strigomonadinae</taxon>
        <taxon>Angomonas</taxon>
    </lineage>
</organism>
<dbReference type="Proteomes" id="UP000515908">
    <property type="component" value="Chromosome 09"/>
</dbReference>
<evidence type="ECO:0000256" key="1">
    <source>
        <dbReference type="SAM" id="MobiDB-lite"/>
    </source>
</evidence>
<feature type="compositionally biased region" description="Basic and acidic residues" evidence="1">
    <location>
        <begin position="482"/>
        <end position="495"/>
    </location>
</feature>
<name>A0A7G2CD82_9TRYP</name>
<protein>
    <submittedName>
        <fullName evidence="2">Uncharacterized protein</fullName>
    </submittedName>
</protein>
<dbReference type="AlphaFoldDB" id="A0A7G2CD82"/>
<evidence type="ECO:0000313" key="2">
    <source>
        <dbReference type="EMBL" id="CAD2217786.1"/>
    </source>
</evidence>
<sequence length="568" mass="64017">MLRPRFPPLRLGVPHRGIKTPPPPSYELNRQGWLRMDPVMKWTLLVDLGRRVPLLLKKSVEENTGVLPDNPKMPPPVFSSSNVTQHASLVKELPYSVRLKLALSCLLWVRCLRDVQDTLARLRLPYTHISRFGDAPIATVYPTRWQEYWVDINSMVQIKMNTELNDTAEQVPAPHTWDPETAVTMEDAETESTIALEYSVPHGQKGRRGQSQQLLDRVQGTVSRASEDDELANKLLAHGKRRRLLTQGSGLTKYTGELRTMGSSERQKGWAVKDALRKVDPPTFEQDSRADAEYHGNQHRGEGCPVTERGLAPSTPIHIRVEEATPGREQLLCYCVMAHSAILSSLFTEGRTVRFSSNHPVVVDYVKWLFYEMEKHKFLSVSLVTTESGDAVRSYFPSWVWKTGAVVLLPPAGETYTTREVRQLASLIVRSAPCSVLVEASLQANSYAKPIESEVTRLLDSFGLARDSVSYVPVGRKTHTSTTEERDTKGKDTAEQKNSFVPRRNEASGARQSMWSRLLTVVGDRWWKGNPSLVRGRNTLGRCARCVCCFMVCKCYTFRRTAPSNPDT</sequence>
<dbReference type="EMBL" id="LR877153">
    <property type="protein sequence ID" value="CAD2217786.1"/>
    <property type="molecule type" value="Genomic_DNA"/>
</dbReference>
<dbReference type="OrthoDB" id="272474at2759"/>
<feature type="region of interest" description="Disordered" evidence="1">
    <location>
        <begin position="475"/>
        <end position="508"/>
    </location>
</feature>
<gene>
    <name evidence="2" type="ORF">ADEAN_000526900</name>
</gene>
<accession>A0A7G2CD82</accession>
<dbReference type="VEuPathDB" id="TriTrypDB:ADEAN_000526900"/>
<proteinExistence type="predicted"/>